<evidence type="ECO:0000313" key="1">
    <source>
        <dbReference type="EMBL" id="CAG8849069.1"/>
    </source>
</evidence>
<dbReference type="Proteomes" id="UP000789901">
    <property type="component" value="Unassembled WGS sequence"/>
</dbReference>
<reference evidence="1 2" key="1">
    <citation type="submission" date="2021-06" db="EMBL/GenBank/DDBJ databases">
        <authorList>
            <person name="Kallberg Y."/>
            <person name="Tangrot J."/>
            <person name="Rosling A."/>
        </authorList>
    </citation>
    <scope>NUCLEOTIDE SEQUENCE [LARGE SCALE GENOMIC DNA]</scope>
    <source>
        <strain evidence="1 2">120-4 pot B 10/14</strain>
    </source>
</reference>
<accession>A0ABN7X6H1</accession>
<sequence length="110" mass="11853">PLPMWWNIRHALTGAPITNTTGIGILHANKVMVGIGVQISGNERNLIWDAGWAAINSKGIISEKDSLGRLMKGNIANFVAYDGNPFDMSTRVKVIAGGGKNEILIDPQQD</sequence>
<protein>
    <submittedName>
        <fullName evidence="1">12179_t:CDS:1</fullName>
    </submittedName>
</protein>
<organism evidence="1 2">
    <name type="scientific">Gigaspora margarita</name>
    <dbReference type="NCBI Taxonomy" id="4874"/>
    <lineage>
        <taxon>Eukaryota</taxon>
        <taxon>Fungi</taxon>
        <taxon>Fungi incertae sedis</taxon>
        <taxon>Mucoromycota</taxon>
        <taxon>Glomeromycotina</taxon>
        <taxon>Glomeromycetes</taxon>
        <taxon>Diversisporales</taxon>
        <taxon>Gigasporaceae</taxon>
        <taxon>Gigaspora</taxon>
    </lineage>
</organism>
<feature type="non-terminal residue" evidence="1">
    <location>
        <position position="110"/>
    </location>
</feature>
<dbReference type="EMBL" id="CAJVQB010094683">
    <property type="protein sequence ID" value="CAG8849069.1"/>
    <property type="molecule type" value="Genomic_DNA"/>
</dbReference>
<evidence type="ECO:0000313" key="2">
    <source>
        <dbReference type="Proteomes" id="UP000789901"/>
    </source>
</evidence>
<keyword evidence="2" id="KW-1185">Reference proteome</keyword>
<gene>
    <name evidence="1" type="ORF">GMARGA_LOCUS39508</name>
</gene>
<proteinExistence type="predicted"/>
<name>A0ABN7X6H1_GIGMA</name>
<comment type="caution">
    <text evidence="1">The sequence shown here is derived from an EMBL/GenBank/DDBJ whole genome shotgun (WGS) entry which is preliminary data.</text>
</comment>
<feature type="non-terminal residue" evidence="1">
    <location>
        <position position="1"/>
    </location>
</feature>